<dbReference type="RefSeq" id="WP_042448231.1">
    <property type="nucleotide sequence ID" value="NZ_BBPN01000014.1"/>
</dbReference>
<organism evidence="2 3">
    <name type="scientific">Streptacidiphilus jiangxiensis</name>
    <dbReference type="NCBI Taxonomy" id="235985"/>
    <lineage>
        <taxon>Bacteria</taxon>
        <taxon>Bacillati</taxon>
        <taxon>Actinomycetota</taxon>
        <taxon>Actinomycetes</taxon>
        <taxon>Kitasatosporales</taxon>
        <taxon>Streptomycetaceae</taxon>
        <taxon>Streptacidiphilus</taxon>
    </lineage>
</organism>
<dbReference type="AlphaFoldDB" id="A0A1H7GZG0"/>
<keyword evidence="3" id="KW-1185">Reference proteome</keyword>
<proteinExistence type="predicted"/>
<dbReference type="eggNOG" id="ENOG502ZJHD">
    <property type="taxonomic scope" value="Bacteria"/>
</dbReference>
<gene>
    <name evidence="2" type="ORF">SAMN05414137_10214</name>
</gene>
<feature type="region of interest" description="Disordered" evidence="1">
    <location>
        <begin position="76"/>
        <end position="140"/>
    </location>
</feature>
<dbReference type="Proteomes" id="UP000183015">
    <property type="component" value="Unassembled WGS sequence"/>
</dbReference>
<feature type="compositionally biased region" description="Basic and acidic residues" evidence="1">
    <location>
        <begin position="85"/>
        <end position="98"/>
    </location>
</feature>
<dbReference type="OrthoDB" id="3872345at2"/>
<dbReference type="EMBL" id="FOAZ01000002">
    <property type="protein sequence ID" value="SEK43434.1"/>
    <property type="molecule type" value="Genomic_DNA"/>
</dbReference>
<reference evidence="3" key="1">
    <citation type="submission" date="2016-10" db="EMBL/GenBank/DDBJ databases">
        <authorList>
            <person name="Varghese N."/>
        </authorList>
    </citation>
    <scope>NUCLEOTIDE SEQUENCE [LARGE SCALE GENOMIC DNA]</scope>
    <source>
        <strain evidence="3">DSM 45096 / BCRC 16803 / CGMCC 4.1857 / CIP 109030 / JCM 12277 / KCTC 19219 / NBRC 100920 / 33214</strain>
    </source>
</reference>
<accession>A0A1H7GZG0</accession>
<evidence type="ECO:0000313" key="3">
    <source>
        <dbReference type="Proteomes" id="UP000183015"/>
    </source>
</evidence>
<evidence type="ECO:0000313" key="2">
    <source>
        <dbReference type="EMBL" id="SEK43434.1"/>
    </source>
</evidence>
<sequence length="140" mass="15658">MITELAVERVEFTCGHCWHQWSCDYDVQRYTDDTSQDWEYFALDGHPAESPYTPSGAQPCPGCGRHWVGRILARRPVLTPPGADGRPREQVTDPVGHRAERHHAPMLGAHTHRQPDQLGPPAIDDAVPDPARPAPDRSRP</sequence>
<name>A0A1H7GZG0_STRJI</name>
<protein>
    <submittedName>
        <fullName evidence="2">Uncharacterized protein</fullName>
    </submittedName>
</protein>
<feature type="compositionally biased region" description="Low complexity" evidence="1">
    <location>
        <begin position="120"/>
        <end position="129"/>
    </location>
</feature>
<evidence type="ECO:0000256" key="1">
    <source>
        <dbReference type="SAM" id="MobiDB-lite"/>
    </source>
</evidence>
<dbReference type="STRING" id="235985.SAMN05414137_10214"/>